<dbReference type="PANTHER" id="PTHR11785">
    <property type="entry name" value="AMINO ACID TRANSPORTER"/>
    <property type="match status" value="1"/>
</dbReference>
<name>A0AAV4G8C5_9GAST</name>
<evidence type="ECO:0000313" key="7">
    <source>
        <dbReference type="Proteomes" id="UP000762676"/>
    </source>
</evidence>
<dbReference type="EMBL" id="BMAT01008308">
    <property type="protein sequence ID" value="GFR82028.1"/>
    <property type="molecule type" value="Genomic_DNA"/>
</dbReference>
<feature type="transmembrane region" description="Helical" evidence="5">
    <location>
        <begin position="219"/>
        <end position="239"/>
    </location>
</feature>
<feature type="transmembrane region" description="Helical" evidence="5">
    <location>
        <begin position="99"/>
        <end position="119"/>
    </location>
</feature>
<dbReference type="InterPro" id="IPR002293">
    <property type="entry name" value="AA/rel_permease1"/>
</dbReference>
<sequence length="407" mass="44606">MGSLCYSELGTLIPKSGGDYSYVRDAFGDLLAFVYIWVSILLVRPSSLAIMSLTFGTYFAAVFDLCGSPQIFERLAAVACLLTVMLLNCYSVKLSSWATVISTLFKIGSLLVIVVGGFIKMAQGNTAVLATGFQGSTQDPTTVSLAFYDALWAYDGWVNLNTVTEELQKPSKNLPRANIGGVALVILIYLATNIAYFTVMTTTEMLDADAVAVLWGDRVLKQASVLIPITVMISTFGAVNATAFAGGRPVFAAARDGNLPSIFSYIHANKLTPLPSMVFTICLAIVYVFLGSIYSLIDFFSFTAWFFYGMNFVALLVFRVTKPHDKRPYKCPIFIPILMVLISLYLIIAPIIKEPSMGYLYAAIFTAGSVIVYFPLVKFKFELPFADKLTTYIQLVLQVVPASKYVD</sequence>
<keyword evidence="4 5" id="KW-0472">Membrane</keyword>
<evidence type="ECO:0000256" key="1">
    <source>
        <dbReference type="ARBA" id="ARBA00004141"/>
    </source>
</evidence>
<feature type="transmembrane region" description="Helical" evidence="5">
    <location>
        <begin position="75"/>
        <end position="93"/>
    </location>
</feature>
<keyword evidence="7" id="KW-1185">Reference proteome</keyword>
<dbReference type="AlphaFoldDB" id="A0AAV4G8C5"/>
<feature type="transmembrane region" description="Helical" evidence="5">
    <location>
        <begin position="358"/>
        <end position="376"/>
    </location>
</feature>
<evidence type="ECO:0000256" key="3">
    <source>
        <dbReference type="ARBA" id="ARBA00022989"/>
    </source>
</evidence>
<feature type="transmembrane region" description="Helical" evidence="5">
    <location>
        <begin position="30"/>
        <end position="63"/>
    </location>
</feature>
<accession>A0AAV4G8C5</accession>
<dbReference type="GO" id="GO:0016020">
    <property type="term" value="C:membrane"/>
    <property type="evidence" value="ECO:0007669"/>
    <property type="project" value="UniProtKB-SubCell"/>
</dbReference>
<reference evidence="6 7" key="1">
    <citation type="journal article" date="2021" name="Elife">
        <title>Chloroplast acquisition without the gene transfer in kleptoplastic sea slugs, Plakobranchus ocellatus.</title>
        <authorList>
            <person name="Maeda T."/>
            <person name="Takahashi S."/>
            <person name="Yoshida T."/>
            <person name="Shimamura S."/>
            <person name="Takaki Y."/>
            <person name="Nagai Y."/>
            <person name="Toyoda A."/>
            <person name="Suzuki Y."/>
            <person name="Arimoto A."/>
            <person name="Ishii H."/>
            <person name="Satoh N."/>
            <person name="Nishiyama T."/>
            <person name="Hasebe M."/>
            <person name="Maruyama T."/>
            <person name="Minagawa J."/>
            <person name="Obokata J."/>
            <person name="Shigenobu S."/>
        </authorList>
    </citation>
    <scope>NUCLEOTIDE SEQUENCE [LARGE SCALE GENOMIC DNA]</scope>
</reference>
<feature type="transmembrane region" description="Helical" evidence="5">
    <location>
        <begin position="303"/>
        <end position="321"/>
    </location>
</feature>
<organism evidence="6 7">
    <name type="scientific">Elysia marginata</name>
    <dbReference type="NCBI Taxonomy" id="1093978"/>
    <lineage>
        <taxon>Eukaryota</taxon>
        <taxon>Metazoa</taxon>
        <taxon>Spiralia</taxon>
        <taxon>Lophotrochozoa</taxon>
        <taxon>Mollusca</taxon>
        <taxon>Gastropoda</taxon>
        <taxon>Heterobranchia</taxon>
        <taxon>Euthyneura</taxon>
        <taxon>Panpulmonata</taxon>
        <taxon>Sacoglossa</taxon>
        <taxon>Placobranchoidea</taxon>
        <taxon>Plakobranchidae</taxon>
        <taxon>Elysia</taxon>
    </lineage>
</organism>
<keyword evidence="2 5" id="KW-0812">Transmembrane</keyword>
<keyword evidence="3 5" id="KW-1133">Transmembrane helix</keyword>
<evidence type="ECO:0000313" key="6">
    <source>
        <dbReference type="EMBL" id="GFR82028.1"/>
    </source>
</evidence>
<protein>
    <submittedName>
        <fullName evidence="6">Y+L amino acid transporter 1</fullName>
    </submittedName>
</protein>
<feature type="transmembrane region" description="Helical" evidence="5">
    <location>
        <begin position="179"/>
        <end position="199"/>
    </location>
</feature>
<dbReference type="Gene3D" id="1.20.1740.10">
    <property type="entry name" value="Amino acid/polyamine transporter I"/>
    <property type="match status" value="1"/>
</dbReference>
<evidence type="ECO:0000256" key="2">
    <source>
        <dbReference type="ARBA" id="ARBA00022692"/>
    </source>
</evidence>
<dbReference type="PIRSF" id="PIRSF006060">
    <property type="entry name" value="AA_transporter"/>
    <property type="match status" value="1"/>
</dbReference>
<feature type="transmembrane region" description="Helical" evidence="5">
    <location>
        <begin position="277"/>
        <end position="297"/>
    </location>
</feature>
<comment type="subcellular location">
    <subcellularLocation>
        <location evidence="1">Membrane</location>
        <topology evidence="1">Multi-pass membrane protein</topology>
    </subcellularLocation>
</comment>
<gene>
    <name evidence="6" type="ORF">ElyMa_004086600</name>
</gene>
<evidence type="ECO:0000256" key="4">
    <source>
        <dbReference type="ARBA" id="ARBA00023136"/>
    </source>
</evidence>
<dbReference type="Proteomes" id="UP000762676">
    <property type="component" value="Unassembled WGS sequence"/>
</dbReference>
<comment type="caution">
    <text evidence="6">The sequence shown here is derived from an EMBL/GenBank/DDBJ whole genome shotgun (WGS) entry which is preliminary data.</text>
</comment>
<dbReference type="PANTHER" id="PTHR11785:SF512">
    <property type="entry name" value="SOBREMESA, ISOFORM B"/>
    <property type="match status" value="1"/>
</dbReference>
<feature type="transmembrane region" description="Helical" evidence="5">
    <location>
        <begin position="333"/>
        <end position="352"/>
    </location>
</feature>
<proteinExistence type="predicted"/>
<dbReference type="GO" id="GO:0015179">
    <property type="term" value="F:L-amino acid transmembrane transporter activity"/>
    <property type="evidence" value="ECO:0007669"/>
    <property type="project" value="TreeGrafter"/>
</dbReference>
<dbReference type="Pfam" id="PF13520">
    <property type="entry name" value="AA_permease_2"/>
    <property type="match status" value="1"/>
</dbReference>
<dbReference type="InterPro" id="IPR050598">
    <property type="entry name" value="AminoAcid_Transporter"/>
</dbReference>
<evidence type="ECO:0000256" key="5">
    <source>
        <dbReference type="SAM" id="Phobius"/>
    </source>
</evidence>